<name>A0A4Y7RCN1_9FIRM</name>
<protein>
    <submittedName>
        <fullName evidence="2">DegV domain-containing protein</fullName>
    </submittedName>
</protein>
<dbReference type="AlphaFoldDB" id="A0A4Y7RCN1"/>
<accession>A0A4Y7RCN1</accession>
<dbReference type="PROSITE" id="PS51482">
    <property type="entry name" value="DEGV"/>
    <property type="match status" value="1"/>
</dbReference>
<dbReference type="Proteomes" id="UP000298324">
    <property type="component" value="Unassembled WGS sequence"/>
</dbReference>
<dbReference type="SUPFAM" id="SSF82549">
    <property type="entry name" value="DAK1/DegV-like"/>
    <property type="match status" value="1"/>
</dbReference>
<dbReference type="Pfam" id="PF02645">
    <property type="entry name" value="DegV"/>
    <property type="match status" value="1"/>
</dbReference>
<evidence type="ECO:0000256" key="1">
    <source>
        <dbReference type="ARBA" id="ARBA00023121"/>
    </source>
</evidence>
<keyword evidence="1" id="KW-0446">Lipid-binding</keyword>
<sequence>MNKIAIVTDSTADLPNELVSQYGITVVPLKVIFNGNDTFFDGVDMQTEEFYQRLTEKGQTATTSQPSPAEFADCYGHLLPQYSIISIHISSVMSGTAQSARVARDMFPGSDIEVVDSKSCSMGLGLLVLEAARAAMMGKSKADIMDIIHKTIPKIRLFFSVDSLKYLKEGGRIGKAQALLGAILSIKPILYLNEGVVEPYEKVRGKARAIERLAQIIAEKAGGKRIKCCVLHGDAPEGAELVLKLLTPIVNCDKPIISKVGPVVGTHVGPGVVGAVFITE</sequence>
<reference evidence="2 3" key="1">
    <citation type="journal article" date="2018" name="Environ. Microbiol.">
        <title>Novel energy conservation strategies and behaviour of Pelotomaculum schinkii driving syntrophic propionate catabolism.</title>
        <authorList>
            <person name="Hidalgo-Ahumada C.A.P."/>
            <person name="Nobu M.K."/>
            <person name="Narihiro T."/>
            <person name="Tamaki H."/>
            <person name="Liu W.T."/>
            <person name="Kamagata Y."/>
            <person name="Stams A.J.M."/>
            <person name="Imachi H."/>
            <person name="Sousa D.Z."/>
        </authorList>
    </citation>
    <scope>NUCLEOTIDE SEQUENCE [LARGE SCALE GENOMIC DNA]</scope>
    <source>
        <strain evidence="2 3">HH</strain>
    </source>
</reference>
<dbReference type="PANTHER" id="PTHR33434:SF2">
    <property type="entry name" value="FATTY ACID-BINDING PROTEIN TM_1468"/>
    <property type="match status" value="1"/>
</dbReference>
<dbReference type="Gene3D" id="3.40.50.10170">
    <property type="match status" value="1"/>
</dbReference>
<evidence type="ECO:0000313" key="2">
    <source>
        <dbReference type="EMBL" id="TEB06778.1"/>
    </source>
</evidence>
<organism evidence="2 3">
    <name type="scientific">Pelotomaculum schinkii</name>
    <dbReference type="NCBI Taxonomy" id="78350"/>
    <lineage>
        <taxon>Bacteria</taxon>
        <taxon>Bacillati</taxon>
        <taxon>Bacillota</taxon>
        <taxon>Clostridia</taxon>
        <taxon>Eubacteriales</taxon>
        <taxon>Desulfotomaculaceae</taxon>
        <taxon>Pelotomaculum</taxon>
    </lineage>
</organism>
<evidence type="ECO:0000313" key="3">
    <source>
        <dbReference type="Proteomes" id="UP000298324"/>
    </source>
</evidence>
<keyword evidence="3" id="KW-1185">Reference proteome</keyword>
<gene>
    <name evidence="2" type="ORF">Psch_00310</name>
</gene>
<dbReference type="RefSeq" id="WP_190238922.1">
    <property type="nucleotide sequence ID" value="NZ_QFGA01000001.1"/>
</dbReference>
<comment type="caution">
    <text evidence="2">The sequence shown here is derived from an EMBL/GenBank/DDBJ whole genome shotgun (WGS) entry which is preliminary data.</text>
</comment>
<dbReference type="NCBIfam" id="TIGR00762">
    <property type="entry name" value="DegV"/>
    <property type="match status" value="1"/>
</dbReference>
<dbReference type="InterPro" id="IPR050270">
    <property type="entry name" value="DegV_domain_contain"/>
</dbReference>
<dbReference type="EMBL" id="QFGA01000001">
    <property type="protein sequence ID" value="TEB06778.1"/>
    <property type="molecule type" value="Genomic_DNA"/>
</dbReference>
<dbReference type="InterPro" id="IPR003797">
    <property type="entry name" value="DegV"/>
</dbReference>
<proteinExistence type="predicted"/>
<dbReference type="InterPro" id="IPR043168">
    <property type="entry name" value="DegV_C"/>
</dbReference>
<dbReference type="GO" id="GO:0008289">
    <property type="term" value="F:lipid binding"/>
    <property type="evidence" value="ECO:0007669"/>
    <property type="project" value="UniProtKB-KW"/>
</dbReference>
<dbReference type="Gene3D" id="3.30.1180.10">
    <property type="match status" value="1"/>
</dbReference>
<dbReference type="PANTHER" id="PTHR33434">
    <property type="entry name" value="DEGV DOMAIN-CONTAINING PROTEIN DR_1986-RELATED"/>
    <property type="match status" value="1"/>
</dbReference>